<feature type="compositionally biased region" description="Polar residues" evidence="2">
    <location>
        <begin position="785"/>
        <end position="800"/>
    </location>
</feature>
<feature type="domain" description="Reverse transcriptase Ty1/copia-type" evidence="3">
    <location>
        <begin position="525"/>
        <end position="588"/>
    </location>
</feature>
<dbReference type="InterPro" id="IPR054722">
    <property type="entry name" value="PolX-like_BBD"/>
</dbReference>
<dbReference type="PANTHER" id="PTHR11439">
    <property type="entry name" value="GAG-POL-RELATED RETROTRANSPOSON"/>
    <property type="match status" value="1"/>
</dbReference>
<feature type="region of interest" description="Disordered" evidence="2">
    <location>
        <begin position="177"/>
        <end position="239"/>
    </location>
</feature>
<evidence type="ECO:0000313" key="6">
    <source>
        <dbReference type="EMBL" id="GEU93238.1"/>
    </source>
</evidence>
<dbReference type="Pfam" id="PF13976">
    <property type="entry name" value="gag_pre-integrs"/>
    <property type="match status" value="1"/>
</dbReference>
<evidence type="ECO:0000256" key="1">
    <source>
        <dbReference type="SAM" id="Coils"/>
    </source>
</evidence>
<feature type="coiled-coil region" evidence="1">
    <location>
        <begin position="1147"/>
        <end position="1199"/>
    </location>
</feature>
<keyword evidence="1" id="KW-0175">Coiled coil</keyword>
<feature type="compositionally biased region" description="Low complexity" evidence="2">
    <location>
        <begin position="802"/>
        <end position="811"/>
    </location>
</feature>
<name>A0A6L2P402_TANCI</name>
<dbReference type="Pfam" id="PF07727">
    <property type="entry name" value="RVT_2"/>
    <property type="match status" value="2"/>
</dbReference>
<feature type="non-terminal residue" evidence="6">
    <location>
        <position position="1245"/>
    </location>
</feature>
<reference evidence="6" key="1">
    <citation type="journal article" date="2019" name="Sci. Rep.">
        <title>Draft genome of Tanacetum cinerariifolium, the natural source of mosquito coil.</title>
        <authorList>
            <person name="Yamashiro T."/>
            <person name="Shiraishi A."/>
            <person name="Satake H."/>
            <person name="Nakayama K."/>
        </authorList>
    </citation>
    <scope>NUCLEOTIDE SEQUENCE</scope>
</reference>
<feature type="domain" description="GAG-pre-integrase" evidence="4">
    <location>
        <begin position="116"/>
        <end position="172"/>
    </location>
</feature>
<sequence>MYLEDKGVIDSRCSRHTTENKSYLKDYKEIDGVYVTFGGNHKGGKITGKCTIKTGNLDFENVFFVRELKFNLFSVFKMYDKKNNVLFNDTECIILSPNFKLIDESQVLLRVPRKTNMYSVDLKSIVPKEGLTCLFAKATSDESKLWHRWLGHLNFKTMNKLVKGNLVRGTQSNGFAGTKAIDNAGQDDGFKPSSNDEKKVDENPSKRSECNDQEKQDNVNSSNNVNTISSTINDANTNEDNELLFDPNMLALEDVGIFDFSNKDEDDDEMDDMNNLDTTIQVNPTPTIRIHKDHPLDQMNVNSAFLYGKIEKEMYVCQSPGFEDPDFPNRVYKVEKALYRLHQDPRAWYETLSTYLLDNSFQRGKIDKTLFIKRHKGLQVKQKNDGIFISQDKYVAKNLKKFGFTEVKNASTPMETKKPLLKDEDGEEFAVYIYRYLKGHPKLGLWYPKDYPFNMVAYTDSDYARASLDRKSIIGGYQFLRCRLISWQCKKQTVVANSTTKAEYVDASSCCGQVLWIRNQLLDYGAFLYGKIEKEMYVCQSPGFEDPDFPNRVYKVEKALYRLHQDPRACQDKYVAKNLKKFGFTEVKNASTPMETKKPLLKDEDGEEFAVYIYRYLKGHPKLGLWYPKDYPFNMVAYTDSDYARASLDRKSTIGGYQFLRCRLISWQCKKQTVVANSTTKAEYVDASSCCGQVLWIRNQLLDYGRDLRLADEDGVDCLPNSNIFENHELMSTMASAIICLATNQEFNFSKLIFDSMIRNLDNASGKILMYPRLARAATTASSLEAEQDSGNIDKTQSKAIPTKSSSPVTTSGGGPSDSPLLRVNTPRSDEDRLKLMELMVFLLQKGFWNTACVKRSDDVTRLQALVDRKKIVISEVVIHEILQLDDAEGIVCLPNKEIFAGLAQMGYEKPSTKLTFYKAFFSRVETSLFKGMLNARQLAEEGIAEEQVQADDAVVADVQENIIKLKARVKRLEKANKVKSSKLRHLRKVGASKRIKSSDDMEDVFNQGRIIDDLDKDEGIELVVDQVKDADIAKTEGRHAAKQAKKQAEIYHLDLDHSFKDKGKGILIETLKPMKKKDQIKLDAEYARKLHEEINKDHKEINKDIDWDAAIDHNTAGYKMDFFKGMSYDEICPIFQARFDANMRFLSKSREEMEEEDQEVLKSINETPAQKAAKRWKLNEEAQEAEDLKKRLELILLVERRYPLLKFTLEQLVNVTRLQVEEESEMSLELLRFTRQQLQEYQQG</sequence>
<evidence type="ECO:0000259" key="4">
    <source>
        <dbReference type="Pfam" id="PF13976"/>
    </source>
</evidence>
<proteinExistence type="predicted"/>
<gene>
    <name evidence="6" type="ORF">Tci_065216</name>
</gene>
<feature type="domain" description="Reverse transcriptase Ty1/copia-type" evidence="3">
    <location>
        <begin position="289"/>
        <end position="374"/>
    </location>
</feature>
<feature type="compositionally biased region" description="Low complexity" evidence="2">
    <location>
        <begin position="218"/>
        <end position="233"/>
    </location>
</feature>
<evidence type="ECO:0000259" key="5">
    <source>
        <dbReference type="Pfam" id="PF22936"/>
    </source>
</evidence>
<evidence type="ECO:0000256" key="2">
    <source>
        <dbReference type="SAM" id="MobiDB-lite"/>
    </source>
</evidence>
<feature type="region of interest" description="Disordered" evidence="2">
    <location>
        <begin position="785"/>
        <end position="826"/>
    </location>
</feature>
<dbReference type="InterPro" id="IPR013103">
    <property type="entry name" value="RVT_2"/>
</dbReference>
<feature type="domain" description="Retrovirus-related Pol polyprotein from transposon TNT 1-94-like beta-barrel" evidence="5">
    <location>
        <begin position="8"/>
        <end position="81"/>
    </location>
</feature>
<protein>
    <submittedName>
        <fullName evidence="6">Uncharacterized protein</fullName>
    </submittedName>
</protein>
<organism evidence="6">
    <name type="scientific">Tanacetum cinerariifolium</name>
    <name type="common">Dalmatian daisy</name>
    <name type="synonym">Chrysanthemum cinerariifolium</name>
    <dbReference type="NCBI Taxonomy" id="118510"/>
    <lineage>
        <taxon>Eukaryota</taxon>
        <taxon>Viridiplantae</taxon>
        <taxon>Streptophyta</taxon>
        <taxon>Embryophyta</taxon>
        <taxon>Tracheophyta</taxon>
        <taxon>Spermatophyta</taxon>
        <taxon>Magnoliopsida</taxon>
        <taxon>eudicotyledons</taxon>
        <taxon>Gunneridae</taxon>
        <taxon>Pentapetalae</taxon>
        <taxon>asterids</taxon>
        <taxon>campanulids</taxon>
        <taxon>Asterales</taxon>
        <taxon>Asteraceae</taxon>
        <taxon>Asteroideae</taxon>
        <taxon>Anthemideae</taxon>
        <taxon>Anthemidinae</taxon>
        <taxon>Tanacetum</taxon>
    </lineage>
</organism>
<accession>A0A6L2P402</accession>
<comment type="caution">
    <text evidence="6">The sequence shown here is derived from an EMBL/GenBank/DDBJ whole genome shotgun (WGS) entry which is preliminary data.</text>
</comment>
<dbReference type="CDD" id="cd09272">
    <property type="entry name" value="RNase_HI_RT_Ty1"/>
    <property type="match status" value="2"/>
</dbReference>
<feature type="compositionally biased region" description="Basic and acidic residues" evidence="2">
    <location>
        <begin position="188"/>
        <end position="217"/>
    </location>
</feature>
<evidence type="ECO:0000259" key="3">
    <source>
        <dbReference type="Pfam" id="PF07727"/>
    </source>
</evidence>
<dbReference type="EMBL" id="BKCJ010010808">
    <property type="protein sequence ID" value="GEU93238.1"/>
    <property type="molecule type" value="Genomic_DNA"/>
</dbReference>
<dbReference type="Pfam" id="PF22936">
    <property type="entry name" value="Pol_BBD"/>
    <property type="match status" value="1"/>
</dbReference>
<dbReference type="PANTHER" id="PTHR11439:SF495">
    <property type="entry name" value="REVERSE TRANSCRIPTASE, RNA-DEPENDENT DNA POLYMERASE-RELATED"/>
    <property type="match status" value="1"/>
</dbReference>
<dbReference type="InterPro" id="IPR025724">
    <property type="entry name" value="GAG-pre-integrase_dom"/>
</dbReference>
<dbReference type="AlphaFoldDB" id="A0A6L2P402"/>